<evidence type="ECO:0000256" key="9">
    <source>
        <dbReference type="HAMAP-Rule" id="MF_00236"/>
    </source>
</evidence>
<reference evidence="12" key="1">
    <citation type="submission" date="2016-11" db="EMBL/GenBank/DDBJ databases">
        <authorList>
            <person name="Varghese N."/>
            <person name="Submissions S."/>
        </authorList>
    </citation>
    <scope>NUCLEOTIDE SEQUENCE [LARGE SCALE GENOMIC DNA]</scope>
    <source>
        <strain evidence="12">DSM 11003</strain>
    </source>
</reference>
<dbReference type="GO" id="GO:0043953">
    <property type="term" value="P:protein transport by the Tat complex"/>
    <property type="evidence" value="ECO:0007669"/>
    <property type="project" value="UniProtKB-UniRule"/>
</dbReference>
<evidence type="ECO:0000256" key="5">
    <source>
        <dbReference type="ARBA" id="ARBA00022927"/>
    </source>
</evidence>
<feature type="transmembrane region" description="Helical" evidence="9">
    <location>
        <begin position="12"/>
        <end position="29"/>
    </location>
</feature>
<dbReference type="InterPro" id="IPR003369">
    <property type="entry name" value="TatA/B/E"/>
</dbReference>
<evidence type="ECO:0000256" key="8">
    <source>
        <dbReference type="ARBA" id="ARBA00023136"/>
    </source>
</evidence>
<dbReference type="Proteomes" id="UP000242329">
    <property type="component" value="Unassembled WGS sequence"/>
</dbReference>
<keyword evidence="3 9" id="KW-1003">Cell membrane</keyword>
<dbReference type="EMBL" id="FQWY01000032">
    <property type="protein sequence ID" value="SHH11726.1"/>
    <property type="molecule type" value="Genomic_DNA"/>
</dbReference>
<keyword evidence="12" id="KW-1185">Reference proteome</keyword>
<dbReference type="GO" id="GO:0033281">
    <property type="term" value="C:TAT protein transport complex"/>
    <property type="evidence" value="ECO:0007669"/>
    <property type="project" value="UniProtKB-UniRule"/>
</dbReference>
<dbReference type="RefSeq" id="WP_073092879.1">
    <property type="nucleotide sequence ID" value="NZ_FQWY01000032.1"/>
</dbReference>
<evidence type="ECO:0000256" key="3">
    <source>
        <dbReference type="ARBA" id="ARBA00022475"/>
    </source>
</evidence>
<evidence type="ECO:0000256" key="7">
    <source>
        <dbReference type="ARBA" id="ARBA00023010"/>
    </source>
</evidence>
<dbReference type="PANTHER" id="PTHR42982">
    <property type="entry name" value="SEC-INDEPENDENT PROTEIN TRANSLOCASE PROTEIN TATA"/>
    <property type="match status" value="1"/>
</dbReference>
<keyword evidence="6 9" id="KW-1133">Transmembrane helix</keyword>
<keyword evidence="2 9" id="KW-0813">Transport</keyword>
<name>A0A1M5QCY5_9FIRM</name>
<dbReference type="AlphaFoldDB" id="A0A1M5QCY5"/>
<gene>
    <name evidence="9" type="primary">tatA</name>
    <name evidence="11" type="ORF">SAMN02745221_01723</name>
</gene>
<keyword evidence="4 9" id="KW-0812">Transmembrane</keyword>
<evidence type="ECO:0000313" key="12">
    <source>
        <dbReference type="Proteomes" id="UP000242329"/>
    </source>
</evidence>
<sequence length="68" mass="7246">MFGLIGNFGPWEVAFILIIVLIIFGPGKLPQVGESLGKAIQGFKKAKNGEDEGQTSVKQIEGEGESRA</sequence>
<dbReference type="OrthoDB" id="9800908at2"/>
<feature type="region of interest" description="Disordered" evidence="10">
    <location>
        <begin position="47"/>
        <end position="68"/>
    </location>
</feature>
<evidence type="ECO:0000256" key="2">
    <source>
        <dbReference type="ARBA" id="ARBA00022448"/>
    </source>
</evidence>
<keyword evidence="5 9" id="KW-0653">Protein transport</keyword>
<dbReference type="GO" id="GO:0008320">
    <property type="term" value="F:protein transmembrane transporter activity"/>
    <property type="evidence" value="ECO:0007669"/>
    <property type="project" value="UniProtKB-UniRule"/>
</dbReference>
<dbReference type="InterPro" id="IPR006312">
    <property type="entry name" value="TatA/E"/>
</dbReference>
<dbReference type="NCBIfam" id="TIGR01411">
    <property type="entry name" value="tatAE"/>
    <property type="match status" value="1"/>
</dbReference>
<evidence type="ECO:0000313" key="11">
    <source>
        <dbReference type="EMBL" id="SHH11726.1"/>
    </source>
</evidence>
<organism evidence="11 12">
    <name type="scientific">Thermosyntropha lipolytica DSM 11003</name>
    <dbReference type="NCBI Taxonomy" id="1123382"/>
    <lineage>
        <taxon>Bacteria</taxon>
        <taxon>Bacillati</taxon>
        <taxon>Bacillota</taxon>
        <taxon>Clostridia</taxon>
        <taxon>Eubacteriales</taxon>
        <taxon>Syntrophomonadaceae</taxon>
        <taxon>Thermosyntropha</taxon>
    </lineage>
</organism>
<comment type="subunit">
    <text evidence="9">Forms a complex with TatC.</text>
</comment>
<evidence type="ECO:0000256" key="4">
    <source>
        <dbReference type="ARBA" id="ARBA00022692"/>
    </source>
</evidence>
<evidence type="ECO:0000256" key="1">
    <source>
        <dbReference type="ARBA" id="ARBA00004162"/>
    </source>
</evidence>
<dbReference type="Gene3D" id="1.20.5.3310">
    <property type="match status" value="1"/>
</dbReference>
<evidence type="ECO:0000256" key="10">
    <source>
        <dbReference type="SAM" id="MobiDB-lite"/>
    </source>
</evidence>
<comment type="subcellular location">
    <subcellularLocation>
        <location evidence="1 9">Cell membrane</location>
        <topology evidence="1 9">Single-pass membrane protein</topology>
    </subcellularLocation>
</comment>
<accession>A0A1M5QCY5</accession>
<dbReference type="STRING" id="1123382.SAMN02745221_01723"/>
<dbReference type="PANTHER" id="PTHR42982:SF1">
    <property type="entry name" value="SEC-INDEPENDENT PROTEIN TRANSLOCASE PROTEIN TATA"/>
    <property type="match status" value="1"/>
</dbReference>
<dbReference type="Pfam" id="PF02416">
    <property type="entry name" value="TatA_B_E"/>
    <property type="match status" value="1"/>
</dbReference>
<comment type="function">
    <text evidence="9">Part of the twin-arginine translocation (Tat) system that transports large folded proteins containing a characteristic twin-arginine motif in their signal peptide across membranes. TatA could form the protein-conducting channel of the Tat system.</text>
</comment>
<comment type="similarity">
    <text evidence="9">Belongs to the TatA/E family.</text>
</comment>
<keyword evidence="8 9" id="KW-0472">Membrane</keyword>
<evidence type="ECO:0000256" key="6">
    <source>
        <dbReference type="ARBA" id="ARBA00022989"/>
    </source>
</evidence>
<keyword evidence="7 9" id="KW-0811">Translocation</keyword>
<protein>
    <recommendedName>
        <fullName evidence="9">Sec-independent protein translocase protein TatA</fullName>
    </recommendedName>
</protein>
<dbReference type="HAMAP" id="MF_00236">
    <property type="entry name" value="TatA_E"/>
    <property type="match status" value="1"/>
</dbReference>
<proteinExistence type="inferred from homology"/>